<proteinExistence type="predicted"/>
<dbReference type="STRING" id="218140.BPSY_0934"/>
<sequence length="674" mass="74809">MTKTAQHPSGTITTGPHSTSQHGNGPDDTGKASGHHHAKRSFPDFILWSIAVLACLWIALCTSVGPIYRADGSIADYSWGNALILIVSFAVCFTCIIVLYLWSQHAGQARMRADGSLTAPAGACSAVRKWLRRGDRPGGKLEGFRHTVIRCTDRWWKIAIILLVGWLWAYVSLLVAFGADIHSQINEFNLWWANLQGISLPYKDGFTQMDVYPTAHYLWPDSPTYLTNQHNIVLTMLYGGVVAVFRALTGSDDAGLVALAGVQLVFAAFCCSVTADRFFTFGNPQRISARDDGSFQTGSRAGAFARLAVLACFLLSPLAVFSTISLTKSPLFAFAFVWWLGIWYQLLQGRRERDKGGTPASLVIAMTVATVIMLLSVKYALYIVAVQIVLALITDRRRWRVYVISLLIPLIAFEAMITVLVGTGTIINGDPIESKGIQLQQIARVAQRNPQGIPEEARKALDPIVDLDAMGREYFPNDADRVKSSGTAGKVTTYRWRTVTAEDMTRFNGAWLQIGLRNPVLYLDAFLAKTYGYFDVTDPPYVSMGYYVNNDYVQVSSTWIKNWAHGWRNTVAQSARNWGNTPVIGVVTHGNFWVVLTLLLLGAQLVLKRWRSLAYQFPLLLLMGVMIIAPANNFERHMLPVAFSFAFIALAFWHESRVQGNQVPEKPHGDKLMA</sequence>
<evidence type="ECO:0000256" key="2">
    <source>
        <dbReference type="SAM" id="Phobius"/>
    </source>
</evidence>
<dbReference type="GeneID" id="98300139"/>
<feature type="transmembrane region" description="Helical" evidence="2">
    <location>
        <begin position="637"/>
        <end position="653"/>
    </location>
</feature>
<dbReference type="OrthoDB" id="3757494at2"/>
<dbReference type="EMBL" id="JGZI01000009">
    <property type="protein sequence ID" value="KFI82086.1"/>
    <property type="molecule type" value="Genomic_DNA"/>
</dbReference>
<feature type="transmembrane region" description="Helical" evidence="2">
    <location>
        <begin position="256"/>
        <end position="275"/>
    </location>
</feature>
<feature type="transmembrane region" description="Helical" evidence="2">
    <location>
        <begin position="303"/>
        <end position="324"/>
    </location>
</feature>
<feature type="compositionally biased region" description="Polar residues" evidence="1">
    <location>
        <begin position="1"/>
        <end position="23"/>
    </location>
</feature>
<feature type="region of interest" description="Disordered" evidence="1">
    <location>
        <begin position="1"/>
        <end position="35"/>
    </location>
</feature>
<dbReference type="RefSeq" id="WP_051921712.1">
    <property type="nucleotide sequence ID" value="NZ_JGZI01000009.1"/>
</dbReference>
<gene>
    <name evidence="3" type="ORF">BPSY_0934</name>
</gene>
<evidence type="ECO:0000256" key="1">
    <source>
        <dbReference type="SAM" id="MobiDB-lite"/>
    </source>
</evidence>
<feature type="transmembrane region" description="Helical" evidence="2">
    <location>
        <begin position="613"/>
        <end position="631"/>
    </location>
</feature>
<keyword evidence="2" id="KW-0472">Membrane</keyword>
<feature type="transmembrane region" description="Helical" evidence="2">
    <location>
        <begin position="155"/>
        <end position="179"/>
    </location>
</feature>
<feature type="transmembrane region" description="Helical" evidence="2">
    <location>
        <begin position="45"/>
        <end position="68"/>
    </location>
</feature>
<dbReference type="AlphaFoldDB" id="A0A087CFN6"/>
<reference evidence="3 4" key="1">
    <citation type="submission" date="2014-03" db="EMBL/GenBank/DDBJ databases">
        <title>Genomics of Bifidobacteria.</title>
        <authorList>
            <person name="Ventura M."/>
            <person name="Milani C."/>
            <person name="Lugli G.A."/>
        </authorList>
    </citation>
    <scope>NUCLEOTIDE SEQUENCE [LARGE SCALE GENOMIC DNA]</scope>
    <source>
        <strain evidence="3 4">LMG 21775</strain>
    </source>
</reference>
<feature type="transmembrane region" description="Helical" evidence="2">
    <location>
        <begin position="399"/>
        <end position="421"/>
    </location>
</feature>
<evidence type="ECO:0008006" key="5">
    <source>
        <dbReference type="Google" id="ProtNLM"/>
    </source>
</evidence>
<dbReference type="InterPro" id="IPR046062">
    <property type="entry name" value="DUF6020"/>
</dbReference>
<keyword evidence="4" id="KW-1185">Reference proteome</keyword>
<evidence type="ECO:0000313" key="4">
    <source>
        <dbReference type="Proteomes" id="UP000029050"/>
    </source>
</evidence>
<accession>A0A087CFN6</accession>
<feature type="transmembrane region" description="Helical" evidence="2">
    <location>
        <begin position="583"/>
        <end position="601"/>
    </location>
</feature>
<keyword evidence="2" id="KW-1133">Transmembrane helix</keyword>
<protein>
    <recommendedName>
        <fullName evidence="5">Beta-carotene 15,15'-monooxygenase</fullName>
    </recommendedName>
</protein>
<feature type="transmembrane region" description="Helical" evidence="2">
    <location>
        <begin position="331"/>
        <end position="347"/>
    </location>
</feature>
<feature type="transmembrane region" description="Helical" evidence="2">
    <location>
        <begin position="80"/>
        <end position="102"/>
    </location>
</feature>
<dbReference type="Proteomes" id="UP000029050">
    <property type="component" value="Unassembled WGS sequence"/>
</dbReference>
<comment type="caution">
    <text evidence="3">The sequence shown here is derived from an EMBL/GenBank/DDBJ whole genome shotgun (WGS) entry which is preliminary data.</text>
</comment>
<dbReference type="eggNOG" id="ENOG50342TV">
    <property type="taxonomic scope" value="Bacteria"/>
</dbReference>
<name>A0A087CFN6_9BIFI</name>
<dbReference type="Pfam" id="PF19484">
    <property type="entry name" value="DUF6020"/>
    <property type="match status" value="1"/>
</dbReference>
<feature type="transmembrane region" description="Helical" evidence="2">
    <location>
        <begin position="232"/>
        <end position="249"/>
    </location>
</feature>
<feature type="transmembrane region" description="Helical" evidence="2">
    <location>
        <begin position="359"/>
        <end position="392"/>
    </location>
</feature>
<keyword evidence="2" id="KW-0812">Transmembrane</keyword>
<organism evidence="3 4">
    <name type="scientific">Bifidobacterium psychraerophilum</name>
    <dbReference type="NCBI Taxonomy" id="218140"/>
    <lineage>
        <taxon>Bacteria</taxon>
        <taxon>Bacillati</taxon>
        <taxon>Actinomycetota</taxon>
        <taxon>Actinomycetes</taxon>
        <taxon>Bifidobacteriales</taxon>
        <taxon>Bifidobacteriaceae</taxon>
        <taxon>Bifidobacterium</taxon>
    </lineage>
</organism>
<evidence type="ECO:0000313" key="3">
    <source>
        <dbReference type="EMBL" id="KFI82086.1"/>
    </source>
</evidence>